<evidence type="ECO:0000313" key="1">
    <source>
        <dbReference type="EMBL" id="KAI8427419.1"/>
    </source>
</evidence>
<evidence type="ECO:0000313" key="2">
    <source>
        <dbReference type="Proteomes" id="UP001064048"/>
    </source>
</evidence>
<sequence length="695" mass="74665">MSPAPTVRNRGALATDGCRGMLRIRGAQERNVDVEHRFGELGGPAAHVSRGKKKSTRCRMVFRTEIVNAEGQTETLQVCSTQIICTQPPGVPEVCRKSLVSCPATGGLELYLLGKNFLKETRVVFCHRQDGRTVWEDEVVPDKEFLQQTHLVCCVPPYIRSDIIEPVTVQLFVRSGGKASEPHNFQYTPPAHDTGPQHCTRHHTQGKTSTREVAGWAAAAAADSLCSTSGRTWSVADDDSRLVSGGEETRPALVWGAAMLPPRRASAAPEPPLKAEPDDSSQSLPERDEPAPAPAPALLPLEGVDLRLKPEACAPFDALKLSPPARQPSPPSPSPLASFTQQLQAIQTDKMVESVTAAIFNSEDTGGQMYAAPLMGMEPLRRADPRGKLAGGGRARAARLPRAVQPLQRYHQARDGDRPDRAPHRAADRAHGGARRGRHEGHRRHAARRRRRQPGRAGQLARRGPSGGLAPGRPAGGDAPPQDELMLMAELPTAVKTPPAAVKSMILNAAAEILTSDTTMNALVTSAINTANILTEVEQPRPSEPAAEAPLSAMSQAVSQAVTQAVSQAVSHAVSQAVSQEMTVPGSGLTGMSDSDLLSYINPSTFDQGADILFKTRRRATLAHALQRMSVLISPIAFVMLRSRALPVRSPSAAVSVRAMTHATDQGLHDKKKSCAREDLRDVNATLLRRCCNDV</sequence>
<keyword evidence="2" id="KW-1185">Reference proteome</keyword>
<protein>
    <submittedName>
        <fullName evidence="1">Uncharacterized protein</fullName>
    </submittedName>
</protein>
<dbReference type="Proteomes" id="UP001064048">
    <property type="component" value="Chromosome 3"/>
</dbReference>
<dbReference type="EMBL" id="CM046103">
    <property type="protein sequence ID" value="KAI8427419.1"/>
    <property type="molecule type" value="Genomic_DNA"/>
</dbReference>
<organism evidence="1 2">
    <name type="scientific">Choristoneura fumiferana</name>
    <name type="common">Spruce budworm moth</name>
    <name type="synonym">Archips fumiferana</name>
    <dbReference type="NCBI Taxonomy" id="7141"/>
    <lineage>
        <taxon>Eukaryota</taxon>
        <taxon>Metazoa</taxon>
        <taxon>Ecdysozoa</taxon>
        <taxon>Arthropoda</taxon>
        <taxon>Hexapoda</taxon>
        <taxon>Insecta</taxon>
        <taxon>Pterygota</taxon>
        <taxon>Neoptera</taxon>
        <taxon>Endopterygota</taxon>
        <taxon>Lepidoptera</taxon>
        <taxon>Glossata</taxon>
        <taxon>Ditrysia</taxon>
        <taxon>Tortricoidea</taxon>
        <taxon>Tortricidae</taxon>
        <taxon>Tortricinae</taxon>
        <taxon>Choristoneura</taxon>
    </lineage>
</organism>
<name>A0ACC0JTP8_CHOFU</name>
<proteinExistence type="predicted"/>
<reference evidence="1 2" key="1">
    <citation type="journal article" date="2022" name="Genome Biol. Evol.">
        <title>The Spruce Budworm Genome: Reconstructing the Evolutionary History of Antifreeze Proteins.</title>
        <authorList>
            <person name="Beliveau C."/>
            <person name="Gagne P."/>
            <person name="Picq S."/>
            <person name="Vernygora O."/>
            <person name="Keeling C.I."/>
            <person name="Pinkney K."/>
            <person name="Doucet D."/>
            <person name="Wen F."/>
            <person name="Johnston J.S."/>
            <person name="Maaroufi H."/>
            <person name="Boyle B."/>
            <person name="Laroche J."/>
            <person name="Dewar K."/>
            <person name="Juretic N."/>
            <person name="Blackburn G."/>
            <person name="Nisole A."/>
            <person name="Brunet B."/>
            <person name="Brandao M."/>
            <person name="Lumley L."/>
            <person name="Duan J."/>
            <person name="Quan G."/>
            <person name="Lucarotti C.J."/>
            <person name="Roe A.D."/>
            <person name="Sperling F.A.H."/>
            <person name="Levesque R.C."/>
            <person name="Cusson M."/>
        </authorList>
    </citation>
    <scope>NUCLEOTIDE SEQUENCE [LARGE SCALE GENOMIC DNA]</scope>
    <source>
        <strain evidence="1">Glfc:IPQL:Cfum</strain>
    </source>
</reference>
<gene>
    <name evidence="1" type="ORF">MSG28_001965</name>
</gene>
<comment type="caution">
    <text evidence="1">The sequence shown here is derived from an EMBL/GenBank/DDBJ whole genome shotgun (WGS) entry which is preliminary data.</text>
</comment>
<accession>A0ACC0JTP8</accession>